<evidence type="ECO:0000313" key="10">
    <source>
        <dbReference type="Proteomes" id="UP001595851"/>
    </source>
</evidence>
<dbReference type="SUPFAM" id="SSF50129">
    <property type="entry name" value="GroES-like"/>
    <property type="match status" value="1"/>
</dbReference>
<dbReference type="SUPFAM" id="SSF51735">
    <property type="entry name" value="NAD(P)-binding Rossmann-fold domains"/>
    <property type="match status" value="1"/>
</dbReference>
<dbReference type="Pfam" id="PF08240">
    <property type="entry name" value="ADH_N"/>
    <property type="match status" value="1"/>
</dbReference>
<reference evidence="10" key="1">
    <citation type="journal article" date="2019" name="Int. J. Syst. Evol. Microbiol.">
        <title>The Global Catalogue of Microorganisms (GCM) 10K type strain sequencing project: providing services to taxonomists for standard genome sequencing and annotation.</title>
        <authorList>
            <consortium name="The Broad Institute Genomics Platform"/>
            <consortium name="The Broad Institute Genome Sequencing Center for Infectious Disease"/>
            <person name="Wu L."/>
            <person name="Ma J."/>
        </authorList>
    </citation>
    <scope>NUCLEOTIDE SEQUENCE [LARGE SCALE GENOMIC DNA]</scope>
    <source>
        <strain evidence="10">TBRC 1276</strain>
    </source>
</reference>
<evidence type="ECO:0000259" key="8">
    <source>
        <dbReference type="Pfam" id="PF08240"/>
    </source>
</evidence>
<evidence type="ECO:0000313" key="9">
    <source>
        <dbReference type="EMBL" id="MFC4015322.1"/>
    </source>
</evidence>
<sequence>MRTRAAVLRHPGKPFAVEDVELGEPGPGEALVRIAGAGMCHTDVIFRELPELPAPMVFGHEGSGVVEAVGPGVTRVAPGDHVVMSYDSCGWCGQCMAGAAPYCDEFMARNLSGVRADGSTGATDADGGPVAARWFGQSSFAAHAVATERNLVTVDPSLPLELLGPLGCGLQTGAGSVLIALNVRAGSSLAVFGVGPVGLAAVMAAKVAGAAEIVAVDLHAGRRELAMELGATRAVDGADPALAAVVGQVDHSFDTTGVPDVVRTAISVLRPRGTCGLVGVGGDITVPPMALAGRSLRYIFEGDAVPQQFIPHLIGLWRQGRFPFDRLIRTYPLDEINDAERDSANGTTIKPILLPS</sequence>
<keyword evidence="5" id="KW-0560">Oxidoreductase</keyword>
<name>A0ABV8GRG8_9ACTN</name>
<dbReference type="InterPro" id="IPR013149">
    <property type="entry name" value="ADH-like_C"/>
</dbReference>
<comment type="similarity">
    <text evidence="2 6">Belongs to the zinc-containing alcohol dehydrogenase family.</text>
</comment>
<gene>
    <name evidence="9" type="ORF">ACFOY2_49485</name>
</gene>
<dbReference type="InterPro" id="IPR036291">
    <property type="entry name" value="NAD(P)-bd_dom_sf"/>
</dbReference>
<comment type="caution">
    <text evidence="9">The sequence shown here is derived from an EMBL/GenBank/DDBJ whole genome shotgun (WGS) entry which is preliminary data.</text>
</comment>
<feature type="domain" description="Alcohol dehydrogenase-like N-terminal" evidence="8">
    <location>
        <begin position="26"/>
        <end position="152"/>
    </location>
</feature>
<evidence type="ECO:0000256" key="3">
    <source>
        <dbReference type="ARBA" id="ARBA00022723"/>
    </source>
</evidence>
<accession>A0ABV8GRG8</accession>
<proteinExistence type="inferred from homology"/>
<evidence type="ECO:0000256" key="1">
    <source>
        <dbReference type="ARBA" id="ARBA00001947"/>
    </source>
</evidence>
<dbReference type="Pfam" id="PF00107">
    <property type="entry name" value="ADH_zinc_N"/>
    <property type="match status" value="1"/>
</dbReference>
<evidence type="ECO:0000259" key="7">
    <source>
        <dbReference type="Pfam" id="PF00107"/>
    </source>
</evidence>
<dbReference type="EMBL" id="JBHSBI010000043">
    <property type="protein sequence ID" value="MFC4015322.1"/>
    <property type="molecule type" value="Genomic_DNA"/>
</dbReference>
<dbReference type="InterPro" id="IPR002328">
    <property type="entry name" value="ADH_Zn_CS"/>
</dbReference>
<organism evidence="9 10">
    <name type="scientific">Nonomuraea purpurea</name>
    <dbReference type="NCBI Taxonomy" id="1849276"/>
    <lineage>
        <taxon>Bacteria</taxon>
        <taxon>Bacillati</taxon>
        <taxon>Actinomycetota</taxon>
        <taxon>Actinomycetes</taxon>
        <taxon>Streptosporangiales</taxon>
        <taxon>Streptosporangiaceae</taxon>
        <taxon>Nonomuraea</taxon>
    </lineage>
</organism>
<evidence type="ECO:0000256" key="4">
    <source>
        <dbReference type="ARBA" id="ARBA00022833"/>
    </source>
</evidence>
<evidence type="ECO:0000256" key="6">
    <source>
        <dbReference type="RuleBase" id="RU361277"/>
    </source>
</evidence>
<dbReference type="Proteomes" id="UP001595851">
    <property type="component" value="Unassembled WGS sequence"/>
</dbReference>
<dbReference type="Gene3D" id="3.40.50.720">
    <property type="entry name" value="NAD(P)-binding Rossmann-like Domain"/>
    <property type="match status" value="1"/>
</dbReference>
<dbReference type="PANTHER" id="PTHR43350">
    <property type="entry name" value="NAD-DEPENDENT ALCOHOL DEHYDROGENASE"/>
    <property type="match status" value="1"/>
</dbReference>
<dbReference type="PANTHER" id="PTHR43350:SF21">
    <property type="entry name" value="S-NITROSOMYCOTHIOL REDUCTASE MSCR"/>
    <property type="match status" value="1"/>
</dbReference>
<protein>
    <submittedName>
        <fullName evidence="9">NAD(P)-dependent alcohol dehydrogenase</fullName>
    </submittedName>
</protein>
<comment type="cofactor">
    <cofactor evidence="1 6">
        <name>Zn(2+)</name>
        <dbReference type="ChEBI" id="CHEBI:29105"/>
    </cofactor>
</comment>
<dbReference type="InterPro" id="IPR013154">
    <property type="entry name" value="ADH-like_N"/>
</dbReference>
<evidence type="ECO:0000256" key="5">
    <source>
        <dbReference type="ARBA" id="ARBA00023002"/>
    </source>
</evidence>
<dbReference type="Gene3D" id="3.90.180.10">
    <property type="entry name" value="Medium-chain alcohol dehydrogenases, catalytic domain"/>
    <property type="match status" value="1"/>
</dbReference>
<dbReference type="RefSeq" id="WP_379535142.1">
    <property type="nucleotide sequence ID" value="NZ_JBHSBI010000043.1"/>
</dbReference>
<feature type="domain" description="Alcohol dehydrogenase-like C-terminal" evidence="7">
    <location>
        <begin position="196"/>
        <end position="303"/>
    </location>
</feature>
<keyword evidence="4 6" id="KW-0862">Zinc</keyword>
<keyword evidence="10" id="KW-1185">Reference proteome</keyword>
<evidence type="ECO:0000256" key="2">
    <source>
        <dbReference type="ARBA" id="ARBA00008072"/>
    </source>
</evidence>
<dbReference type="CDD" id="cd08278">
    <property type="entry name" value="benzyl_alcohol_DH"/>
    <property type="match status" value="1"/>
</dbReference>
<keyword evidence="3 6" id="KW-0479">Metal-binding</keyword>
<dbReference type="InterPro" id="IPR011032">
    <property type="entry name" value="GroES-like_sf"/>
</dbReference>
<dbReference type="PROSITE" id="PS00059">
    <property type="entry name" value="ADH_ZINC"/>
    <property type="match status" value="1"/>
</dbReference>